<feature type="compositionally biased region" description="Low complexity" evidence="1">
    <location>
        <begin position="106"/>
        <end position="117"/>
    </location>
</feature>
<dbReference type="AlphaFoldDB" id="A0A484NHG6"/>
<evidence type="ECO:0000313" key="3">
    <source>
        <dbReference type="EMBL" id="VFR00404.1"/>
    </source>
</evidence>
<sequence>MAPVEDKLREARLRWLGHVRWRDADAPVRRCERITVIGGSGAGGLLETASLLPSRGKPALSHVSTMKHPSSSSSSSSSSASPGGNAKKPATGCCIAGMFRRLLCSDSLSKRPPSSSPNHATQMPPPPEEGGKTGVVAKLMGLESMPLQPRIDISSKSLTRSHSLDSHLLRRRTTPRTERPLRAGSFREIPTYMELEDKDFFILSFEYVGGRRGKCPEFAGFEQRKSEISLNKNSSMRRESLYQNTKAVREAEKAARSRKAKKKEDFKQERLLFKKKMKERKEKAKTECDSEKSSPNSVLDFVELTALQQTPPPPPLSSGRYTKSRRTLSGELENHKKPKTESDDLRPERLKEMRFSETRKKNSCKDESYVKKVWEESCRLGDMDTAHSSWTVGEGRHEICGDLEMEIVDELVGELVDQLHVHFSWV</sequence>
<proteinExistence type="predicted"/>
<dbReference type="EMBL" id="OOIL02006696">
    <property type="protein sequence ID" value="VFR00404.1"/>
    <property type="molecule type" value="Genomic_DNA"/>
</dbReference>
<reference evidence="3 4" key="1">
    <citation type="submission" date="2018-04" db="EMBL/GenBank/DDBJ databases">
        <authorList>
            <person name="Vogel A."/>
        </authorList>
    </citation>
    <scope>NUCLEOTIDE SEQUENCE [LARGE SCALE GENOMIC DNA]</scope>
</reference>
<feature type="region of interest" description="Disordered" evidence="1">
    <location>
        <begin position="106"/>
        <end position="133"/>
    </location>
</feature>
<organism evidence="3 4">
    <name type="scientific">Cuscuta campestris</name>
    <dbReference type="NCBI Taxonomy" id="132261"/>
    <lineage>
        <taxon>Eukaryota</taxon>
        <taxon>Viridiplantae</taxon>
        <taxon>Streptophyta</taxon>
        <taxon>Embryophyta</taxon>
        <taxon>Tracheophyta</taxon>
        <taxon>Spermatophyta</taxon>
        <taxon>Magnoliopsida</taxon>
        <taxon>eudicotyledons</taxon>
        <taxon>Gunneridae</taxon>
        <taxon>Pentapetalae</taxon>
        <taxon>asterids</taxon>
        <taxon>lamiids</taxon>
        <taxon>Solanales</taxon>
        <taxon>Convolvulaceae</taxon>
        <taxon>Cuscuteae</taxon>
        <taxon>Cuscuta</taxon>
        <taxon>Cuscuta subgen. Grammica</taxon>
        <taxon>Cuscuta sect. Cleistogrammica</taxon>
    </lineage>
</organism>
<gene>
    <name evidence="3" type="ORF">CCAM_LOCUS42179</name>
</gene>
<evidence type="ECO:0000313" key="4">
    <source>
        <dbReference type="Proteomes" id="UP000595140"/>
    </source>
</evidence>
<evidence type="ECO:0000259" key="2">
    <source>
        <dbReference type="Pfam" id="PF14383"/>
    </source>
</evidence>
<dbReference type="Proteomes" id="UP000595140">
    <property type="component" value="Unassembled WGS sequence"/>
</dbReference>
<feature type="region of interest" description="Disordered" evidence="1">
    <location>
        <begin position="55"/>
        <end position="88"/>
    </location>
</feature>
<feature type="compositionally biased region" description="Low complexity" evidence="1">
    <location>
        <begin position="70"/>
        <end position="81"/>
    </location>
</feature>
<evidence type="ECO:0000256" key="1">
    <source>
        <dbReference type="SAM" id="MobiDB-lite"/>
    </source>
</evidence>
<protein>
    <recommendedName>
        <fullName evidence="2">DUF3741 domain-containing protein</fullName>
    </recommendedName>
</protein>
<dbReference type="Pfam" id="PF14383">
    <property type="entry name" value="VARLMGL"/>
    <property type="match status" value="1"/>
</dbReference>
<dbReference type="OrthoDB" id="1924799at2759"/>
<feature type="domain" description="DUF3741" evidence="2">
    <location>
        <begin position="134"/>
        <end position="146"/>
    </location>
</feature>
<feature type="region of interest" description="Disordered" evidence="1">
    <location>
        <begin position="150"/>
        <end position="181"/>
    </location>
</feature>
<dbReference type="PANTHER" id="PTHR35499:SF1">
    <property type="entry name" value="DUF3741 DOMAIN-CONTAINING PROTEIN"/>
    <property type="match status" value="1"/>
</dbReference>
<keyword evidence="4" id="KW-1185">Reference proteome</keyword>
<dbReference type="PANTHER" id="PTHR35499">
    <property type="entry name" value="OS05G0128300 PROTEIN"/>
    <property type="match status" value="1"/>
</dbReference>
<name>A0A484NHG6_9ASTE</name>
<accession>A0A484NHG6</accession>
<dbReference type="InterPro" id="IPR032795">
    <property type="entry name" value="DUF3741-assoc"/>
</dbReference>